<proteinExistence type="predicted"/>
<organism evidence="2 3">
    <name type="scientific">Botryosphaeria dothidea</name>
    <dbReference type="NCBI Taxonomy" id="55169"/>
    <lineage>
        <taxon>Eukaryota</taxon>
        <taxon>Fungi</taxon>
        <taxon>Dikarya</taxon>
        <taxon>Ascomycota</taxon>
        <taxon>Pezizomycotina</taxon>
        <taxon>Dothideomycetes</taxon>
        <taxon>Dothideomycetes incertae sedis</taxon>
        <taxon>Botryosphaeriales</taxon>
        <taxon>Botryosphaeriaceae</taxon>
        <taxon>Botryosphaeria</taxon>
    </lineage>
</organism>
<comment type="caution">
    <text evidence="2">The sequence shown here is derived from an EMBL/GenBank/DDBJ whole genome shotgun (WGS) entry which is preliminary data.</text>
</comment>
<sequence length="236" mass="25253">MSFLTAKLTFLKKKKTTTFAIIRRNHDLLRDPTCLRALIPKISHILRPHPTLHLERSPLLSPKEDDDAHSLSPALSVCSLDIAPDPRADDLPLPPSAVPWPPQTCAAPLSTHHRLGPCNHVVRTPFLSPCGANCAHVGSSAAAAAAAARAFVVGAFACAVCVDEGVRRAAEGMEGAFGALLGRNSGVLREGEREVLVGAHGRIVRREVEEGRRGLMARGRWCEGAEVRDGHGRGCP</sequence>
<name>A0A8H4ISM5_9PEZI</name>
<evidence type="ECO:0000313" key="1">
    <source>
        <dbReference type="EMBL" id="KAF4300790.1"/>
    </source>
</evidence>
<reference evidence="2 3" key="1">
    <citation type="submission" date="2020-04" db="EMBL/GenBank/DDBJ databases">
        <title>Genome Assembly and Annotation of Botryosphaeria dothidea sdau 11-99, a Latent Pathogen of Apple Fruit Ring Rot in China.</title>
        <authorList>
            <person name="Yu C."/>
            <person name="Diao Y."/>
            <person name="Lu Q."/>
            <person name="Zhao J."/>
            <person name="Cui S."/>
            <person name="Peng C."/>
            <person name="He B."/>
            <person name="Liu H."/>
        </authorList>
    </citation>
    <scope>NUCLEOTIDE SEQUENCE [LARGE SCALE GENOMIC DNA]</scope>
    <source>
        <strain evidence="3">sdau11-99</strain>
        <strain evidence="2">Sdau11-99</strain>
    </source>
</reference>
<dbReference type="OrthoDB" id="3945882at2759"/>
<evidence type="ECO:0000313" key="3">
    <source>
        <dbReference type="Proteomes" id="UP000572817"/>
    </source>
</evidence>
<dbReference type="EMBL" id="WWBZ02000082">
    <property type="protein sequence ID" value="KAF4300790.1"/>
    <property type="molecule type" value="Genomic_DNA"/>
</dbReference>
<gene>
    <name evidence="2" type="ORF">GTA08_BOTSDO07156</name>
    <name evidence="1" type="ORF">GTA08_BOTSDO11351</name>
</gene>
<protein>
    <submittedName>
        <fullName evidence="2">Uncharacterized protein</fullName>
    </submittedName>
</protein>
<dbReference type="Proteomes" id="UP000572817">
    <property type="component" value="Unassembled WGS sequence"/>
</dbReference>
<keyword evidence="3" id="KW-1185">Reference proteome</keyword>
<dbReference type="AlphaFoldDB" id="A0A8H4ISM5"/>
<evidence type="ECO:0000313" key="2">
    <source>
        <dbReference type="EMBL" id="KAF4305677.1"/>
    </source>
</evidence>
<accession>A0A8H4ISM5</accession>
<dbReference type="EMBL" id="WWBZ02000040">
    <property type="protein sequence ID" value="KAF4305677.1"/>
    <property type="molecule type" value="Genomic_DNA"/>
</dbReference>